<proteinExistence type="predicted"/>
<evidence type="ECO:0000313" key="2">
    <source>
        <dbReference type="Proteomes" id="UP000827976"/>
    </source>
</evidence>
<keyword evidence="2" id="KW-1185">Reference proteome</keyword>
<name>A0ACB7VXK2_DIOAL</name>
<comment type="caution">
    <text evidence="1">The sequence shown here is derived from an EMBL/GenBank/DDBJ whole genome shotgun (WGS) entry which is preliminary data.</text>
</comment>
<organism evidence="1 2">
    <name type="scientific">Dioscorea alata</name>
    <name type="common">Purple yam</name>
    <dbReference type="NCBI Taxonomy" id="55571"/>
    <lineage>
        <taxon>Eukaryota</taxon>
        <taxon>Viridiplantae</taxon>
        <taxon>Streptophyta</taxon>
        <taxon>Embryophyta</taxon>
        <taxon>Tracheophyta</taxon>
        <taxon>Spermatophyta</taxon>
        <taxon>Magnoliopsida</taxon>
        <taxon>Liliopsida</taxon>
        <taxon>Dioscoreales</taxon>
        <taxon>Dioscoreaceae</taxon>
        <taxon>Dioscorea</taxon>
    </lineage>
</organism>
<accession>A0ACB7VXK2</accession>
<dbReference type="Proteomes" id="UP000827976">
    <property type="component" value="Chromosome 6"/>
</dbReference>
<reference evidence="2" key="1">
    <citation type="journal article" date="2022" name="Nat. Commun.">
        <title>Chromosome evolution and the genetic basis of agronomically important traits in greater yam.</title>
        <authorList>
            <person name="Bredeson J.V."/>
            <person name="Lyons J.B."/>
            <person name="Oniyinde I.O."/>
            <person name="Okereke N.R."/>
            <person name="Kolade O."/>
            <person name="Nnabue I."/>
            <person name="Nwadili C.O."/>
            <person name="Hribova E."/>
            <person name="Parker M."/>
            <person name="Nwogha J."/>
            <person name="Shu S."/>
            <person name="Carlson J."/>
            <person name="Kariba R."/>
            <person name="Muthemba S."/>
            <person name="Knop K."/>
            <person name="Barton G.J."/>
            <person name="Sherwood A.V."/>
            <person name="Lopez-Montes A."/>
            <person name="Asiedu R."/>
            <person name="Jamnadass R."/>
            <person name="Muchugi A."/>
            <person name="Goodstein D."/>
            <person name="Egesi C.N."/>
            <person name="Featherston J."/>
            <person name="Asfaw A."/>
            <person name="Simpson G.G."/>
            <person name="Dolezel J."/>
            <person name="Hendre P.S."/>
            <person name="Van Deynze A."/>
            <person name="Kumar P.L."/>
            <person name="Obidiegwu J.E."/>
            <person name="Bhattacharjee R."/>
            <person name="Rokhsar D.S."/>
        </authorList>
    </citation>
    <scope>NUCLEOTIDE SEQUENCE [LARGE SCALE GENOMIC DNA]</scope>
    <source>
        <strain evidence="2">cv. TDa95/00328</strain>
    </source>
</reference>
<sequence length="75" mass="8143">MLIIHTGLSFLKTFPSMVSSALASLLVIVSVHHTTDVGDHGASILAFFIGIGPGYQLYAPNEHNEVFQFADEQKL</sequence>
<protein>
    <submittedName>
        <fullName evidence="1">Uncharacterized protein</fullName>
    </submittedName>
</protein>
<evidence type="ECO:0000313" key="1">
    <source>
        <dbReference type="EMBL" id="KAH7679436.1"/>
    </source>
</evidence>
<dbReference type="EMBL" id="CM037016">
    <property type="protein sequence ID" value="KAH7679436.1"/>
    <property type="molecule type" value="Genomic_DNA"/>
</dbReference>
<gene>
    <name evidence="1" type="ORF">IHE45_06G058400</name>
</gene>